<dbReference type="InterPro" id="IPR011006">
    <property type="entry name" value="CheY-like_superfamily"/>
</dbReference>
<dbReference type="PRINTS" id="PR00038">
    <property type="entry name" value="HTHLUXR"/>
</dbReference>
<dbReference type="PROSITE" id="PS50110">
    <property type="entry name" value="RESPONSE_REGULATORY"/>
    <property type="match status" value="1"/>
</dbReference>
<dbReference type="SMART" id="SM00448">
    <property type="entry name" value="REC"/>
    <property type="match status" value="1"/>
</dbReference>
<evidence type="ECO:0000313" key="9">
    <source>
        <dbReference type="EMBL" id="TDS87743.1"/>
    </source>
</evidence>
<dbReference type="SUPFAM" id="SSF46894">
    <property type="entry name" value="C-terminal effector domain of the bipartite response regulators"/>
    <property type="match status" value="1"/>
</dbReference>
<feature type="domain" description="HTH luxR-type" evidence="7">
    <location>
        <begin position="191"/>
        <end position="256"/>
    </location>
</feature>
<keyword evidence="4" id="KW-0804">Transcription</keyword>
<feature type="region of interest" description="Disordered" evidence="6">
    <location>
        <begin position="1"/>
        <end position="32"/>
    </location>
</feature>
<feature type="domain" description="Response regulatory" evidence="8">
    <location>
        <begin position="41"/>
        <end position="159"/>
    </location>
</feature>
<evidence type="ECO:0000313" key="10">
    <source>
        <dbReference type="Proteomes" id="UP000294506"/>
    </source>
</evidence>
<evidence type="ECO:0000256" key="6">
    <source>
        <dbReference type="SAM" id="MobiDB-lite"/>
    </source>
</evidence>
<dbReference type="AlphaFoldDB" id="A0A4R7G7Y9"/>
<dbReference type="Proteomes" id="UP000294506">
    <property type="component" value="Unassembled WGS sequence"/>
</dbReference>
<organism evidence="9 10">
    <name type="scientific">Nesterenkonia aurantiaca</name>
    <dbReference type="NCBI Taxonomy" id="1436010"/>
    <lineage>
        <taxon>Bacteria</taxon>
        <taxon>Bacillati</taxon>
        <taxon>Actinomycetota</taxon>
        <taxon>Actinomycetes</taxon>
        <taxon>Micrococcales</taxon>
        <taxon>Micrococcaceae</taxon>
        <taxon>Nesterenkonia</taxon>
    </lineage>
</organism>
<dbReference type="Pfam" id="PF00196">
    <property type="entry name" value="GerE"/>
    <property type="match status" value="1"/>
</dbReference>
<dbReference type="GO" id="GO:0006355">
    <property type="term" value="P:regulation of DNA-templated transcription"/>
    <property type="evidence" value="ECO:0007669"/>
    <property type="project" value="InterPro"/>
</dbReference>
<dbReference type="Gene3D" id="3.40.50.2300">
    <property type="match status" value="1"/>
</dbReference>
<dbReference type="CDD" id="cd06170">
    <property type="entry name" value="LuxR_C_like"/>
    <property type="match status" value="1"/>
</dbReference>
<evidence type="ECO:0000259" key="7">
    <source>
        <dbReference type="PROSITE" id="PS50043"/>
    </source>
</evidence>
<dbReference type="PANTHER" id="PTHR43214:SF24">
    <property type="entry name" value="TRANSCRIPTIONAL REGULATORY PROTEIN NARL-RELATED"/>
    <property type="match status" value="1"/>
</dbReference>
<feature type="modified residue" description="4-aspartylphosphate" evidence="5">
    <location>
        <position position="92"/>
    </location>
</feature>
<dbReference type="InterPro" id="IPR039420">
    <property type="entry name" value="WalR-like"/>
</dbReference>
<dbReference type="CDD" id="cd17535">
    <property type="entry name" value="REC_NarL-like"/>
    <property type="match status" value="1"/>
</dbReference>
<dbReference type="SMART" id="SM00421">
    <property type="entry name" value="HTH_LUXR"/>
    <property type="match status" value="1"/>
</dbReference>
<dbReference type="SUPFAM" id="SSF52172">
    <property type="entry name" value="CheY-like"/>
    <property type="match status" value="1"/>
</dbReference>
<proteinExistence type="predicted"/>
<keyword evidence="10" id="KW-1185">Reference proteome</keyword>
<reference evidence="9 10" key="1">
    <citation type="submission" date="2019-03" db="EMBL/GenBank/DDBJ databases">
        <title>Genomic Encyclopedia of Type Strains, Phase III (KMG-III): the genomes of soil and plant-associated and newly described type strains.</title>
        <authorList>
            <person name="Whitman W."/>
        </authorList>
    </citation>
    <scope>NUCLEOTIDE SEQUENCE [LARGE SCALE GENOMIC DNA]</scope>
    <source>
        <strain evidence="9 10">DSM 27373</strain>
    </source>
</reference>
<protein>
    <submittedName>
        <fullName evidence="9">LuxR family two component transcriptional regulator</fullName>
    </submittedName>
</protein>
<dbReference type="InterPro" id="IPR001789">
    <property type="entry name" value="Sig_transdc_resp-reg_receiver"/>
</dbReference>
<keyword evidence="3" id="KW-0238">DNA-binding</keyword>
<keyword evidence="1 5" id="KW-0597">Phosphoprotein</keyword>
<evidence type="ECO:0000259" key="8">
    <source>
        <dbReference type="PROSITE" id="PS50110"/>
    </source>
</evidence>
<dbReference type="InterPro" id="IPR058245">
    <property type="entry name" value="NreC/VraR/RcsB-like_REC"/>
</dbReference>
<dbReference type="InterPro" id="IPR000792">
    <property type="entry name" value="Tscrpt_reg_LuxR_C"/>
</dbReference>
<dbReference type="PANTHER" id="PTHR43214">
    <property type="entry name" value="TWO-COMPONENT RESPONSE REGULATOR"/>
    <property type="match status" value="1"/>
</dbReference>
<dbReference type="GO" id="GO:0003677">
    <property type="term" value="F:DNA binding"/>
    <property type="evidence" value="ECO:0007669"/>
    <property type="project" value="UniProtKB-KW"/>
</dbReference>
<evidence type="ECO:0000256" key="4">
    <source>
        <dbReference type="ARBA" id="ARBA00023163"/>
    </source>
</evidence>
<keyword evidence="2" id="KW-0805">Transcription regulation</keyword>
<dbReference type="PROSITE" id="PS50043">
    <property type="entry name" value="HTH_LUXR_2"/>
    <property type="match status" value="1"/>
</dbReference>
<accession>A0A4R7G7Y9</accession>
<dbReference type="InterPro" id="IPR016032">
    <property type="entry name" value="Sig_transdc_resp-reg_C-effctor"/>
</dbReference>
<feature type="compositionally biased region" description="Low complexity" evidence="6">
    <location>
        <begin position="8"/>
        <end position="19"/>
    </location>
</feature>
<name>A0A4R7G7Y9_9MICC</name>
<dbReference type="EMBL" id="SOAN01000001">
    <property type="protein sequence ID" value="TDS87743.1"/>
    <property type="molecule type" value="Genomic_DNA"/>
</dbReference>
<dbReference type="Pfam" id="PF00072">
    <property type="entry name" value="Response_reg"/>
    <property type="match status" value="1"/>
</dbReference>
<dbReference type="GO" id="GO:0000160">
    <property type="term" value="P:phosphorelay signal transduction system"/>
    <property type="evidence" value="ECO:0007669"/>
    <property type="project" value="InterPro"/>
</dbReference>
<evidence type="ECO:0000256" key="3">
    <source>
        <dbReference type="ARBA" id="ARBA00023125"/>
    </source>
</evidence>
<sequence length="259" mass="27827">MITAQNASSNPEENPSSNSKQNPGQNTGWGAAAETGPAKIRILLADDQALLRAGFAMVIDSQPDLQVVEQAANGQDALTAAGVHLPDVVLMDIRMPIMDGLEATRRITEDAALSKTRVIVLTTFDTDEYALEALRAGASGFLLKDVKPEALLDSIRTVTTGGAVIAPTTTRRLLDSTLREGGRRRSPDAGQQQRLDRLTNREREILLELATGDSNTEIAARLFVSEATVKTHVGQVLAKLEVRDRVQAVVFAYETGLVA</sequence>
<evidence type="ECO:0000256" key="2">
    <source>
        <dbReference type="ARBA" id="ARBA00023015"/>
    </source>
</evidence>
<gene>
    <name evidence="9" type="ORF">EV640_101538</name>
</gene>
<comment type="caution">
    <text evidence="9">The sequence shown here is derived from an EMBL/GenBank/DDBJ whole genome shotgun (WGS) entry which is preliminary data.</text>
</comment>
<evidence type="ECO:0000256" key="1">
    <source>
        <dbReference type="ARBA" id="ARBA00022553"/>
    </source>
</evidence>
<evidence type="ECO:0000256" key="5">
    <source>
        <dbReference type="PROSITE-ProRule" id="PRU00169"/>
    </source>
</evidence>